<dbReference type="InterPro" id="IPR005135">
    <property type="entry name" value="Endo/exonuclease/phosphatase"/>
</dbReference>
<evidence type="ECO:0000259" key="1">
    <source>
        <dbReference type="Pfam" id="PF14529"/>
    </source>
</evidence>
<comment type="caution">
    <text evidence="2">The sequence shown here is derived from an EMBL/GenBank/DDBJ whole genome shotgun (WGS) entry which is preliminary data.</text>
</comment>
<organism evidence="2 3">
    <name type="scientific">Exocentrus adspersus</name>
    <dbReference type="NCBI Taxonomy" id="1586481"/>
    <lineage>
        <taxon>Eukaryota</taxon>
        <taxon>Metazoa</taxon>
        <taxon>Ecdysozoa</taxon>
        <taxon>Arthropoda</taxon>
        <taxon>Hexapoda</taxon>
        <taxon>Insecta</taxon>
        <taxon>Pterygota</taxon>
        <taxon>Neoptera</taxon>
        <taxon>Endopterygota</taxon>
        <taxon>Coleoptera</taxon>
        <taxon>Polyphaga</taxon>
        <taxon>Cucujiformia</taxon>
        <taxon>Chrysomeloidea</taxon>
        <taxon>Cerambycidae</taxon>
        <taxon>Lamiinae</taxon>
        <taxon>Acanthocinini</taxon>
        <taxon>Exocentrus</taxon>
    </lineage>
</organism>
<evidence type="ECO:0000313" key="2">
    <source>
        <dbReference type="EMBL" id="KAJ8912476.1"/>
    </source>
</evidence>
<sequence>MITDWIASNDLVVINRGDKPTFRRENYGSILDLTIATQNISPQIKNWEVCEAESLSDHDYITFDISEDKQSKQRKPVIHGWQVRKLNKERLAQMLNEIEMREITDVAGHFTDTLTRICENTMPKRKLHTNQQPMYWWNEEIADLRKECIRKKRQYTRTRRRQTTDVTQQHWLEYKRSRKKLRLSIKKSKKRGWKALCDSVDNDIWGDGYKIVMKGLIGYPPRTNMTMPSVLKVVDGLFPKHAVVEFEILDMPQMTPFTVNEILQSCAKLKTNKAPGPGNVPAEIIKQLTQSRPDYALSVYNRLASNGNFPEKWKTAKLVLIRKGDKPIDEAASFRPICLLDLAPEKTVLTKKRKVGHVEFTLRNTKVIPSKAIKYLGVWLDNKLTFTTHVLKVVEKVERTTSALAALMPNIGGPRESKRRLLSSVIHSQILYAAPVWEGIVNNKGLTQKLTSVQRTMNLRICSAYRTTSADAVGVIAGVISIDLQIRERAATYRGIQKGAAKERVLAEWQERWENSRKGRWTFGIIPDIRRWINRSYGETDYFLTQALTGHGCFKKYLFERRRSVDDQCPYCKECDTVEHTLFNCRHWSHLRQEYAEKCGLPFDIGTMGEKLTDTEASWKEIYETVRKIIETKEADARLDRH</sequence>
<reference evidence="2 3" key="1">
    <citation type="journal article" date="2023" name="Insect Mol. Biol.">
        <title>Genome sequencing provides insights into the evolution of gene families encoding plant cell wall-degrading enzymes in longhorned beetles.</title>
        <authorList>
            <person name="Shin N.R."/>
            <person name="Okamura Y."/>
            <person name="Kirsch R."/>
            <person name="Pauchet Y."/>
        </authorList>
    </citation>
    <scope>NUCLEOTIDE SEQUENCE [LARGE SCALE GENOMIC DNA]</scope>
    <source>
        <strain evidence="2">EAD_L_NR</strain>
    </source>
</reference>
<evidence type="ECO:0000313" key="3">
    <source>
        <dbReference type="Proteomes" id="UP001159042"/>
    </source>
</evidence>
<keyword evidence="3" id="KW-1185">Reference proteome</keyword>
<dbReference type="EMBL" id="JANEYG010000128">
    <property type="protein sequence ID" value="KAJ8912476.1"/>
    <property type="molecule type" value="Genomic_DNA"/>
</dbReference>
<gene>
    <name evidence="2" type="ORF">NQ315_014576</name>
</gene>
<proteinExistence type="predicted"/>
<name>A0AAV8VF37_9CUCU</name>
<dbReference type="InterPro" id="IPR036691">
    <property type="entry name" value="Endo/exonu/phosph_ase_sf"/>
</dbReference>
<feature type="domain" description="Endonuclease/exonuclease/phosphatase" evidence="1">
    <location>
        <begin position="2"/>
        <end position="61"/>
    </location>
</feature>
<dbReference type="Pfam" id="PF14529">
    <property type="entry name" value="Exo_endo_phos_2"/>
    <property type="match status" value="1"/>
</dbReference>
<dbReference type="Gene3D" id="3.60.10.10">
    <property type="entry name" value="Endonuclease/exonuclease/phosphatase"/>
    <property type="match status" value="1"/>
</dbReference>
<dbReference type="GO" id="GO:0003824">
    <property type="term" value="F:catalytic activity"/>
    <property type="evidence" value="ECO:0007669"/>
    <property type="project" value="InterPro"/>
</dbReference>
<dbReference type="Proteomes" id="UP001159042">
    <property type="component" value="Unassembled WGS sequence"/>
</dbReference>
<protein>
    <recommendedName>
        <fullName evidence="1">Endonuclease/exonuclease/phosphatase domain-containing protein</fullName>
    </recommendedName>
</protein>
<dbReference type="PANTHER" id="PTHR19446">
    <property type="entry name" value="REVERSE TRANSCRIPTASES"/>
    <property type="match status" value="1"/>
</dbReference>
<dbReference type="AlphaFoldDB" id="A0AAV8VF37"/>
<dbReference type="SUPFAM" id="SSF56219">
    <property type="entry name" value="DNase I-like"/>
    <property type="match status" value="1"/>
</dbReference>
<accession>A0AAV8VF37</accession>